<evidence type="ECO:0000256" key="1">
    <source>
        <dbReference type="SAM" id="MobiDB-lite"/>
    </source>
</evidence>
<feature type="region of interest" description="Disordered" evidence="1">
    <location>
        <begin position="37"/>
        <end position="61"/>
    </location>
</feature>
<accession>A0ABP9Q5B6</accession>
<gene>
    <name evidence="2" type="ORF">GCM10023321_34670</name>
</gene>
<sequence length="61" mass="6901">MRLITHRDRTQQGLGGIYEITQLFPKGNVKYVTDSNRQAESLGGQARPVPNHSRHMVTPLE</sequence>
<comment type="caution">
    <text evidence="2">The sequence shown here is derived from an EMBL/GenBank/DDBJ whole genome shotgun (WGS) entry which is preliminary data.</text>
</comment>
<name>A0ABP9Q5B6_9PSEU</name>
<proteinExistence type="predicted"/>
<evidence type="ECO:0000313" key="3">
    <source>
        <dbReference type="Proteomes" id="UP001428817"/>
    </source>
</evidence>
<evidence type="ECO:0000313" key="2">
    <source>
        <dbReference type="EMBL" id="GAA5157075.1"/>
    </source>
</evidence>
<organism evidence="2 3">
    <name type="scientific">Pseudonocardia eucalypti</name>
    <dbReference type="NCBI Taxonomy" id="648755"/>
    <lineage>
        <taxon>Bacteria</taxon>
        <taxon>Bacillati</taxon>
        <taxon>Actinomycetota</taxon>
        <taxon>Actinomycetes</taxon>
        <taxon>Pseudonocardiales</taxon>
        <taxon>Pseudonocardiaceae</taxon>
        <taxon>Pseudonocardia</taxon>
    </lineage>
</organism>
<dbReference type="EMBL" id="BAABJP010000015">
    <property type="protein sequence ID" value="GAA5157075.1"/>
    <property type="molecule type" value="Genomic_DNA"/>
</dbReference>
<dbReference type="Proteomes" id="UP001428817">
    <property type="component" value="Unassembled WGS sequence"/>
</dbReference>
<protein>
    <submittedName>
        <fullName evidence="2">Uncharacterized protein</fullName>
    </submittedName>
</protein>
<reference evidence="3" key="1">
    <citation type="journal article" date="2019" name="Int. J. Syst. Evol. Microbiol.">
        <title>The Global Catalogue of Microorganisms (GCM) 10K type strain sequencing project: providing services to taxonomists for standard genome sequencing and annotation.</title>
        <authorList>
            <consortium name="The Broad Institute Genomics Platform"/>
            <consortium name="The Broad Institute Genome Sequencing Center for Infectious Disease"/>
            <person name="Wu L."/>
            <person name="Ma J."/>
        </authorList>
    </citation>
    <scope>NUCLEOTIDE SEQUENCE [LARGE SCALE GENOMIC DNA]</scope>
    <source>
        <strain evidence="3">JCM 18303</strain>
    </source>
</reference>
<keyword evidence="3" id="KW-1185">Reference proteome</keyword>